<comment type="catalytic activity">
    <reaction evidence="1">
        <text>ATP + protein L-histidine = ADP + protein N-phospho-L-histidine.</text>
        <dbReference type="EC" id="2.7.13.3"/>
    </reaction>
</comment>
<dbReference type="InterPro" id="IPR000700">
    <property type="entry name" value="PAS-assoc_C"/>
</dbReference>
<dbReference type="InterPro" id="IPR052162">
    <property type="entry name" value="Sensor_kinase/Photoreceptor"/>
</dbReference>
<evidence type="ECO:0000256" key="2">
    <source>
        <dbReference type="ARBA" id="ARBA00012438"/>
    </source>
</evidence>
<dbReference type="NCBIfam" id="TIGR00229">
    <property type="entry name" value="sensory_box"/>
    <property type="match status" value="6"/>
</dbReference>
<dbReference type="Pfam" id="PF13426">
    <property type="entry name" value="PAS_9"/>
    <property type="match status" value="2"/>
</dbReference>
<dbReference type="GO" id="GO:0006355">
    <property type="term" value="P:regulation of DNA-templated transcription"/>
    <property type="evidence" value="ECO:0007669"/>
    <property type="project" value="InterPro"/>
</dbReference>
<dbReference type="InterPro" id="IPR001789">
    <property type="entry name" value="Sig_transdc_resp-reg_receiver"/>
</dbReference>
<dbReference type="SMART" id="SM00387">
    <property type="entry name" value="HATPase_c"/>
    <property type="match status" value="1"/>
</dbReference>
<dbReference type="PANTHER" id="PTHR43304">
    <property type="entry name" value="PHYTOCHROME-LIKE PROTEIN CPH1"/>
    <property type="match status" value="1"/>
</dbReference>
<reference evidence="11 12" key="1">
    <citation type="submission" date="2020-10" db="EMBL/GenBank/DDBJ databases">
        <title>Connecting structure to function with the recovery of over 1000 high-quality activated sludge metagenome-assembled genomes encoding full-length rRNA genes using long-read sequencing.</title>
        <authorList>
            <person name="Singleton C.M."/>
            <person name="Petriglieri F."/>
            <person name="Kristensen J.M."/>
            <person name="Kirkegaard R.H."/>
            <person name="Michaelsen T.Y."/>
            <person name="Andersen M.H."/>
            <person name="Karst S.M."/>
            <person name="Dueholm M.S."/>
            <person name="Nielsen P.H."/>
            <person name="Albertsen M."/>
        </authorList>
    </citation>
    <scope>NUCLEOTIDE SEQUENCE [LARGE SCALE GENOMIC DNA]</scope>
    <source>
        <strain evidence="11">OdNE_18-Q3-R46-58_MAXAC.008</strain>
    </source>
</reference>
<dbReference type="Gene3D" id="3.40.50.2300">
    <property type="match status" value="1"/>
</dbReference>
<feature type="domain" description="PAS" evidence="9">
    <location>
        <begin position="14"/>
        <end position="50"/>
    </location>
</feature>
<feature type="domain" description="PAC" evidence="10">
    <location>
        <begin position="376"/>
        <end position="433"/>
    </location>
</feature>
<dbReference type="PANTHER" id="PTHR43304:SF1">
    <property type="entry name" value="PAC DOMAIN-CONTAINING PROTEIN"/>
    <property type="match status" value="1"/>
</dbReference>
<feature type="domain" description="PAS" evidence="9">
    <location>
        <begin position="434"/>
        <end position="491"/>
    </location>
</feature>
<dbReference type="PROSITE" id="PS50112">
    <property type="entry name" value="PAS"/>
    <property type="match status" value="5"/>
</dbReference>
<sequence length="1556" mass="172024">MPEPTGHPASWSPLFEALPQGVLLADREGRYLEANAAASRILGYDRSTLLASRLPEARSQLLAADGSPMAPDDTPGAVALRTGKAVARQVLGMVRDDGDVLWLSLSAEPLPEGGVLVSFDDVTRQQLTETILASRTRIAEMASSATLEQILRATLDEAERLTGSCIGFFHFMEEDQQTLTLQAWSTRTESEFCHAEGHGMHYAVDKAGVWVDAVHARRPVIHNDYASLPHKKGMPAGHAIVLRELVVPVLREERIVALLGVGNKPFPYGNRDLQTVQRLADLAWDIAERKRSEVALRQSEVDYRTLFESMAQGAFRQGPDGRLVDVNMAALELLGLDREEFLERTSMHPDWDVVDGAGRPIPGSEHPSMLALATGQRVTGRLLGVTHRRSGDRVWLEVNAVPEFRAGDPRPYRVMVTLHDLTERRKLEASLLESETRWHTVVEQAGDGFELLDEEGRFLQVNGATCRALGYSREELLQMSLTDIDPIVTPEKYRRGFQSLMGKPPITLETIHRRKDGTEFPTEVTVSIIRLGGCWRALTQARDISDRKRSEAAVQAAKDLLDQVLDSLEAHVAVLDRQGNILAVNEPWRRFARANGIRETIGSVEQVNYLEVLDRSCQGSSRDTVDIRQGLADVLAGHRSSFQAEYPCDSPTEQRWFRMQALPLQSAKGGAVVTHENITEEKLARLAVEQANQQLAYAQRAAGAGMWEWDLMGERYIWSRELFELFGLDPDHDEATTETWRRILHPDDLPAIEEQTAKEIAEGKPFSSDYRIVTPDGQVRWIHAQGSFDLDALGRPIRMAGICMDHTSQKLATLALDASVAHAKVMLRTARDGVWLIDQQGRFKEVNEAACRMLGTSTDELLTMSVADVEVLERPEAVRQHIEQIAQRGWDVFESRLRRKDGAEFPVEVSVTHQPDLGQLVVFVRDITERKQSELALRQAEARLRSIFENSGDAIGVSLNGVHTTVNPAYCQMFGFDSADELIGQPILGLIAPECHELVLRYVKDRAEGRPTPSRYEITAMRKDGRRFDMSVNASSYELAGELFTLVILRDITARNQAAFAVMQSERQYRGLFDSMKEGFALHEIITDEGGHPVDYRYLDVNPAFVAMTGLPRELWLGRTVLEILPGTESRWIQQYGKVALTGQPITFEDESKDLGRWYRVTAYQPAPRQFAVLVTDITTQRLSDLERARLEQQIAKTQKMESLGSLAGGVAHDMNNVLGAIMGLASIHQEQEPVGSRLRRSMDTILKACTRGRTLVKGLLGFARQGLEEVRLLDLNDVVREDVALLERTIPASIQLKTELADGLRAIHGDPGSLSHVLMNLCVNAIDAMPGGGVLRIQTRNLEPDEVELEVSDTGCGMPPEVLEKALDPFFTTKGQGKGTGLGLAIVYGTVKAHHGRLGLDSQVGCGTRVLIQFPATLTEAVAELPGPQQPRGGPSLSLLVVDDDELIQESLSGLLHAMGHSAILAASGEEALQRLREGLQVHCVMLDLNMPGLGGSGTLPLLRAAYPDLPVLLATGRADQTAMDLVARHARTLLLPKPFTTEEIAGHLRQLGLG</sequence>
<dbReference type="InterPro" id="IPR036097">
    <property type="entry name" value="HisK_dim/P_sf"/>
</dbReference>
<evidence type="ECO:0000256" key="1">
    <source>
        <dbReference type="ARBA" id="ARBA00000085"/>
    </source>
</evidence>
<evidence type="ECO:0000313" key="11">
    <source>
        <dbReference type="EMBL" id="MBK8571493.1"/>
    </source>
</evidence>
<dbReference type="Pfam" id="PF08447">
    <property type="entry name" value="PAS_3"/>
    <property type="match status" value="1"/>
</dbReference>
<dbReference type="SUPFAM" id="SSF52172">
    <property type="entry name" value="CheY-like"/>
    <property type="match status" value="1"/>
</dbReference>
<dbReference type="Gene3D" id="3.30.450.20">
    <property type="entry name" value="PAS domain"/>
    <property type="match status" value="8"/>
</dbReference>
<feature type="modified residue" description="4-aspartylphosphate" evidence="6">
    <location>
        <position position="1489"/>
    </location>
</feature>
<dbReference type="InterPro" id="IPR005467">
    <property type="entry name" value="His_kinase_dom"/>
</dbReference>
<organism evidence="11 12">
    <name type="scientific">Candidatus Geothrix odensensis</name>
    <dbReference type="NCBI Taxonomy" id="2954440"/>
    <lineage>
        <taxon>Bacteria</taxon>
        <taxon>Pseudomonadati</taxon>
        <taxon>Acidobacteriota</taxon>
        <taxon>Holophagae</taxon>
        <taxon>Holophagales</taxon>
        <taxon>Holophagaceae</taxon>
        <taxon>Geothrix</taxon>
    </lineage>
</organism>
<dbReference type="SUPFAM" id="SSF55781">
    <property type="entry name" value="GAF domain-like"/>
    <property type="match status" value="1"/>
</dbReference>
<dbReference type="SMART" id="SM00448">
    <property type="entry name" value="REC"/>
    <property type="match status" value="1"/>
</dbReference>
<dbReference type="CDD" id="cd00082">
    <property type="entry name" value="HisKA"/>
    <property type="match status" value="1"/>
</dbReference>
<feature type="domain" description="Histidine kinase" evidence="7">
    <location>
        <begin position="1210"/>
        <end position="1419"/>
    </location>
</feature>
<dbReference type="CDD" id="cd00130">
    <property type="entry name" value="PAS"/>
    <property type="match status" value="7"/>
</dbReference>
<keyword evidence="5" id="KW-0418">Kinase</keyword>
<name>A0A936F0B1_9BACT</name>
<dbReference type="GO" id="GO:0000155">
    <property type="term" value="F:phosphorelay sensor kinase activity"/>
    <property type="evidence" value="ECO:0007669"/>
    <property type="project" value="InterPro"/>
</dbReference>
<dbReference type="SUPFAM" id="SSF55874">
    <property type="entry name" value="ATPase domain of HSP90 chaperone/DNA topoisomerase II/histidine kinase"/>
    <property type="match status" value="1"/>
</dbReference>
<feature type="domain" description="PAS" evidence="9">
    <location>
        <begin position="819"/>
        <end position="889"/>
    </location>
</feature>
<dbReference type="InterPro" id="IPR000014">
    <property type="entry name" value="PAS"/>
</dbReference>
<dbReference type="Gene3D" id="1.10.287.130">
    <property type="match status" value="1"/>
</dbReference>
<evidence type="ECO:0000256" key="5">
    <source>
        <dbReference type="ARBA" id="ARBA00022777"/>
    </source>
</evidence>
<dbReference type="Pfam" id="PF08448">
    <property type="entry name" value="PAS_4"/>
    <property type="match status" value="3"/>
</dbReference>
<dbReference type="InterPro" id="IPR001610">
    <property type="entry name" value="PAC"/>
</dbReference>
<dbReference type="SMART" id="SM00065">
    <property type="entry name" value="GAF"/>
    <property type="match status" value="1"/>
</dbReference>
<dbReference type="Pfam" id="PF12860">
    <property type="entry name" value="PAS_7"/>
    <property type="match status" value="1"/>
</dbReference>
<evidence type="ECO:0000259" key="9">
    <source>
        <dbReference type="PROSITE" id="PS50112"/>
    </source>
</evidence>
<feature type="domain" description="PAS" evidence="9">
    <location>
        <begin position="691"/>
        <end position="763"/>
    </location>
</feature>
<dbReference type="SUPFAM" id="SSF47384">
    <property type="entry name" value="Homodimeric domain of signal transducing histidine kinase"/>
    <property type="match status" value="1"/>
</dbReference>
<dbReference type="InterPro" id="IPR003018">
    <property type="entry name" value="GAF"/>
</dbReference>
<dbReference type="InterPro" id="IPR013767">
    <property type="entry name" value="PAS_fold"/>
</dbReference>
<dbReference type="PROSITE" id="PS50110">
    <property type="entry name" value="RESPONSE_REGULATORY"/>
    <property type="match status" value="1"/>
</dbReference>
<dbReference type="PRINTS" id="PR00344">
    <property type="entry name" value="BCTRLSENSOR"/>
</dbReference>
<dbReference type="PROSITE" id="PS50109">
    <property type="entry name" value="HIS_KIN"/>
    <property type="match status" value="1"/>
</dbReference>
<feature type="domain" description="PAC" evidence="10">
    <location>
        <begin position="766"/>
        <end position="818"/>
    </location>
</feature>
<dbReference type="SMART" id="SM00091">
    <property type="entry name" value="PAS"/>
    <property type="match status" value="8"/>
</dbReference>
<feature type="domain" description="PAS" evidence="9">
    <location>
        <begin position="299"/>
        <end position="347"/>
    </location>
</feature>
<dbReference type="Pfam" id="PF13185">
    <property type="entry name" value="GAF_2"/>
    <property type="match status" value="1"/>
</dbReference>
<accession>A0A936F0B1</accession>
<dbReference type="Pfam" id="PF02518">
    <property type="entry name" value="HATPase_c"/>
    <property type="match status" value="1"/>
</dbReference>
<gene>
    <name evidence="11" type="ORF">IPN91_02405</name>
</gene>
<keyword evidence="3 6" id="KW-0597">Phosphoprotein</keyword>
<evidence type="ECO:0000259" key="7">
    <source>
        <dbReference type="PROSITE" id="PS50109"/>
    </source>
</evidence>
<evidence type="ECO:0000256" key="3">
    <source>
        <dbReference type="ARBA" id="ARBA00022553"/>
    </source>
</evidence>
<evidence type="ECO:0000256" key="6">
    <source>
        <dbReference type="PROSITE-ProRule" id="PRU00169"/>
    </source>
</evidence>
<feature type="domain" description="Response regulatory" evidence="8">
    <location>
        <begin position="1439"/>
        <end position="1554"/>
    </location>
</feature>
<dbReference type="SUPFAM" id="SSF55785">
    <property type="entry name" value="PYP-like sensor domain (PAS domain)"/>
    <property type="match status" value="8"/>
</dbReference>
<dbReference type="InterPro" id="IPR011006">
    <property type="entry name" value="CheY-like_superfamily"/>
</dbReference>
<dbReference type="PROSITE" id="PS50113">
    <property type="entry name" value="PAC"/>
    <property type="match status" value="3"/>
</dbReference>
<dbReference type="EMBL" id="JADKCH010000001">
    <property type="protein sequence ID" value="MBK8571493.1"/>
    <property type="molecule type" value="Genomic_DNA"/>
</dbReference>
<comment type="caution">
    <text evidence="11">The sequence shown here is derived from an EMBL/GenBank/DDBJ whole genome shotgun (WGS) entry which is preliminary data.</text>
</comment>
<dbReference type="InterPro" id="IPR003594">
    <property type="entry name" value="HATPase_dom"/>
</dbReference>
<dbReference type="InterPro" id="IPR029016">
    <property type="entry name" value="GAF-like_dom_sf"/>
</dbReference>
<evidence type="ECO:0000313" key="12">
    <source>
        <dbReference type="Proteomes" id="UP000709959"/>
    </source>
</evidence>
<keyword evidence="4" id="KW-0808">Transferase</keyword>
<dbReference type="Gene3D" id="3.30.450.40">
    <property type="match status" value="1"/>
</dbReference>
<dbReference type="InterPro" id="IPR013656">
    <property type="entry name" value="PAS_4"/>
</dbReference>
<feature type="domain" description="PAC" evidence="10">
    <location>
        <begin position="891"/>
        <end position="939"/>
    </location>
</feature>
<dbReference type="SMART" id="SM00086">
    <property type="entry name" value="PAC"/>
    <property type="match status" value="6"/>
</dbReference>
<dbReference type="Gene3D" id="2.10.70.100">
    <property type="match status" value="1"/>
</dbReference>
<dbReference type="InterPro" id="IPR013655">
    <property type="entry name" value="PAS_fold_3"/>
</dbReference>
<dbReference type="Gene3D" id="3.30.565.10">
    <property type="entry name" value="Histidine kinase-like ATPase, C-terminal domain"/>
    <property type="match status" value="1"/>
</dbReference>
<dbReference type="Pfam" id="PF00072">
    <property type="entry name" value="Response_reg"/>
    <property type="match status" value="1"/>
</dbReference>
<dbReference type="SMART" id="SM00388">
    <property type="entry name" value="HisKA"/>
    <property type="match status" value="1"/>
</dbReference>
<evidence type="ECO:0000256" key="4">
    <source>
        <dbReference type="ARBA" id="ARBA00022679"/>
    </source>
</evidence>
<dbReference type="InterPro" id="IPR036890">
    <property type="entry name" value="HATPase_C_sf"/>
</dbReference>
<dbReference type="EC" id="2.7.13.3" evidence="2"/>
<dbReference type="InterPro" id="IPR004358">
    <property type="entry name" value="Sig_transdc_His_kin-like_C"/>
</dbReference>
<evidence type="ECO:0000259" key="8">
    <source>
        <dbReference type="PROSITE" id="PS50110"/>
    </source>
</evidence>
<evidence type="ECO:0000259" key="10">
    <source>
        <dbReference type="PROSITE" id="PS50113"/>
    </source>
</evidence>
<dbReference type="InterPro" id="IPR003661">
    <property type="entry name" value="HisK_dim/P_dom"/>
</dbReference>
<proteinExistence type="predicted"/>
<dbReference type="InterPro" id="IPR035965">
    <property type="entry name" value="PAS-like_dom_sf"/>
</dbReference>
<dbReference type="Proteomes" id="UP000709959">
    <property type="component" value="Unassembled WGS sequence"/>
</dbReference>
<dbReference type="Pfam" id="PF00989">
    <property type="entry name" value="PAS"/>
    <property type="match status" value="1"/>
</dbReference>
<protein>
    <recommendedName>
        <fullName evidence="2">histidine kinase</fullName>
        <ecNumber evidence="2">2.7.13.3</ecNumber>
    </recommendedName>
</protein>